<evidence type="ECO:0008006" key="3">
    <source>
        <dbReference type="Google" id="ProtNLM"/>
    </source>
</evidence>
<evidence type="ECO:0000313" key="2">
    <source>
        <dbReference type="Proteomes" id="UP000015993"/>
    </source>
</evidence>
<dbReference type="InterPro" id="IPR021428">
    <property type="entry name" value="DUF3078"/>
</dbReference>
<gene>
    <name evidence="1" type="ORF">HMPREF9332_00198</name>
</gene>
<protein>
    <recommendedName>
        <fullName evidence="3">DUF3078 domain-containing protein</fullName>
    </recommendedName>
</protein>
<organism evidence="1 2">
    <name type="scientific">Alloprevotella rava F0323</name>
    <dbReference type="NCBI Taxonomy" id="679199"/>
    <lineage>
        <taxon>Bacteria</taxon>
        <taxon>Pseudomonadati</taxon>
        <taxon>Bacteroidota</taxon>
        <taxon>Bacteroidia</taxon>
        <taxon>Bacteroidales</taxon>
        <taxon>Prevotellaceae</taxon>
        <taxon>Alloprevotella</taxon>
    </lineage>
</organism>
<dbReference type="HOGENOM" id="CLU_035111_0_0_10"/>
<sequence length="427" mass="50660">MINMNRFIFLVLLFIWATLNSIAQTPARTEKQKIERLGKFYSDSLKQLKTLYDNWKYEKADTLANPYYFRLFASPTFYDKAVQELFSLSTPEKDYRAILECRALASVYAQSPWLIQHLSDAIESATPSSYEQVIKPSVQLSKQVAEKTNDDFNLENLDIAVHRPSFWTFRANVSFQLMQNHISDNWYKGGESNHSFLATLNAQANFDNKQKIIFNNHLEMKFGLQSSNSDTEHRYKTNTDLIRLTNELGIKASKHWYYSAMLQSWTQFYRSYKKNERRVRSDFMSPFESLFTLGMKYSLRTKNNRFSVNANLSPFACDFKYVNRMGLAPSFGLKPDHHTRFDYGSNVTITAKWTPWKNITWDSRLFYYTNYKYTQIEWENTIYLRINRFLSTKLFLYPRFDDNVRRKDSESYFQFKEFLSVGIDYSF</sequence>
<name>G5G9E7_9BACT</name>
<dbReference type="eggNOG" id="ENOG5030RN1">
    <property type="taxonomic scope" value="Bacteria"/>
</dbReference>
<reference evidence="1 2" key="1">
    <citation type="submission" date="2011-08" db="EMBL/GenBank/DDBJ databases">
        <title>The Genome Sequence of Prevotella sp. oral taxon 302 str. F0323.</title>
        <authorList>
            <consortium name="The Broad Institute Genome Sequencing Platform"/>
            <person name="Earl A."/>
            <person name="Ward D."/>
            <person name="Feldgarden M."/>
            <person name="Gevers D."/>
            <person name="Izard J."/>
            <person name="Blanton J.M."/>
            <person name="Baranova O.V."/>
            <person name="Tanner A.C."/>
            <person name="Dewhirst F.E."/>
            <person name="Young S.K."/>
            <person name="Zeng Q."/>
            <person name="Gargeya S."/>
            <person name="Fitzgerald M."/>
            <person name="Haas B."/>
            <person name="Abouelleil A."/>
            <person name="Alvarado L."/>
            <person name="Arachchi H.M."/>
            <person name="Berlin A."/>
            <person name="Brown A."/>
            <person name="Chapman S.B."/>
            <person name="Chen Z."/>
            <person name="Dunbar C."/>
            <person name="Freedman E."/>
            <person name="Gearin G."/>
            <person name="Gellesch M."/>
            <person name="Goldberg J."/>
            <person name="Griggs A."/>
            <person name="Gujja S."/>
            <person name="Heiman D."/>
            <person name="Howarth C."/>
            <person name="Larson L."/>
            <person name="Lui A."/>
            <person name="MacDonald P.J.P."/>
            <person name="Montmayeur A."/>
            <person name="Murphy C."/>
            <person name="Neiman D."/>
            <person name="Pearson M."/>
            <person name="Priest M."/>
            <person name="Roberts A."/>
            <person name="Saif S."/>
            <person name="Shea T."/>
            <person name="Shenoy N."/>
            <person name="Sisk P."/>
            <person name="Stolte C."/>
            <person name="Sykes S."/>
            <person name="Wortman J."/>
            <person name="Nusbaum C."/>
            <person name="Birren B."/>
        </authorList>
    </citation>
    <scope>NUCLEOTIDE SEQUENCE [LARGE SCALE GENOMIC DNA]</scope>
    <source>
        <strain evidence="1 2">F0323</strain>
    </source>
</reference>
<dbReference type="AlphaFoldDB" id="G5G9E7"/>
<comment type="caution">
    <text evidence="1">The sequence shown here is derived from an EMBL/GenBank/DDBJ whole genome shotgun (WGS) entry which is preliminary data.</text>
</comment>
<dbReference type="OrthoDB" id="1495718at2"/>
<dbReference type="Proteomes" id="UP000015993">
    <property type="component" value="Unassembled WGS sequence"/>
</dbReference>
<keyword evidence="2" id="KW-1185">Reference proteome</keyword>
<dbReference type="STRING" id="679199.HMPREF9332_00198"/>
<dbReference type="PATRIC" id="fig|679199.3.peg.204"/>
<dbReference type="Pfam" id="PF11276">
    <property type="entry name" value="DUF3078"/>
    <property type="match status" value="1"/>
</dbReference>
<evidence type="ECO:0000313" key="1">
    <source>
        <dbReference type="EMBL" id="EHG24361.1"/>
    </source>
</evidence>
<proteinExistence type="predicted"/>
<dbReference type="EMBL" id="ACZK01000008">
    <property type="protein sequence ID" value="EHG24361.1"/>
    <property type="molecule type" value="Genomic_DNA"/>
</dbReference>
<accession>G5G9E7</accession>